<accession>A0AAV8WMS6</accession>
<comment type="similarity">
    <text evidence="1 6">Belongs to the EF-Ts family.</text>
</comment>
<dbReference type="PROSITE" id="PS01127">
    <property type="entry name" value="EF_TS_2"/>
    <property type="match status" value="1"/>
</dbReference>
<protein>
    <recommendedName>
        <fullName evidence="6">Elongation factor Ts, mitochondrial</fullName>
        <shortName evidence="6">EF-Ts</shortName>
        <shortName evidence="6">EF-TsMt</shortName>
    </recommendedName>
</protein>
<dbReference type="InterPro" id="IPR036402">
    <property type="entry name" value="EF-Ts_dimer_sf"/>
</dbReference>
<evidence type="ECO:0000256" key="1">
    <source>
        <dbReference type="ARBA" id="ARBA00005532"/>
    </source>
</evidence>
<evidence type="ECO:0000256" key="5">
    <source>
        <dbReference type="ARBA" id="ARBA00023128"/>
    </source>
</evidence>
<dbReference type="InterPro" id="IPR014039">
    <property type="entry name" value="Transl_elong_EFTs/EF1B_dimer"/>
</dbReference>
<comment type="caution">
    <text evidence="9">The sequence shown here is derived from an EMBL/GenBank/DDBJ whole genome shotgun (WGS) entry which is preliminary data.</text>
</comment>
<dbReference type="GO" id="GO:0005739">
    <property type="term" value="C:mitochondrion"/>
    <property type="evidence" value="ECO:0007669"/>
    <property type="project" value="UniProtKB-SubCell"/>
</dbReference>
<keyword evidence="7" id="KW-1133">Transmembrane helix</keyword>
<dbReference type="PANTHER" id="PTHR11741:SF0">
    <property type="entry name" value="ELONGATION FACTOR TS, MITOCHONDRIAL"/>
    <property type="match status" value="1"/>
</dbReference>
<feature type="domain" description="Translation elongation factor EFTs/EF1B dimerisation" evidence="8">
    <location>
        <begin position="115"/>
        <end position="235"/>
    </location>
</feature>
<dbReference type="CDD" id="cd14275">
    <property type="entry name" value="UBA_EF-Ts"/>
    <property type="match status" value="1"/>
</dbReference>
<dbReference type="InterPro" id="IPR018101">
    <property type="entry name" value="Transl_elong_Ts_CS"/>
</dbReference>
<dbReference type="EMBL" id="JANEYF010005752">
    <property type="protein sequence ID" value="KAJ8926981.1"/>
    <property type="molecule type" value="Genomic_DNA"/>
</dbReference>
<keyword evidence="5 6" id="KW-0496">Mitochondrion</keyword>
<dbReference type="InterPro" id="IPR009060">
    <property type="entry name" value="UBA-like_sf"/>
</dbReference>
<sequence length="310" mass="34507">MFLYSLSSFSISIASIVLILFTLQQILTRTVTRFFHKAVTNPAAEKSLLAALRKKTGYTFVNCKKALEMHNNDLNQAEVWLKQQAQELGWSKATKLEGRQTTQGLVGVVVNNEDGVLVEVNCETDFVARNKEFQKIVEDAARTCLNYVKNHQRSQDAITKICLDTEQLKNLKTNDGKSLADKLALMIGAVGENATLKRAMCLKAGNGIFLTGYAHPSGIASNNVQLGRLGGLLAYKPLEPSEGSNEISRAKNKDEESCLIHQEYLLEEGQTIKEILEENKLEIVDFKRFECGESEKALGDQPLEYVETCQ</sequence>
<dbReference type="InterPro" id="IPR001816">
    <property type="entry name" value="Transl_elong_EFTs/EF1B"/>
</dbReference>
<dbReference type="Pfam" id="PF25025">
    <property type="entry name" value="EF-Ts_N"/>
    <property type="match status" value="1"/>
</dbReference>
<dbReference type="SUPFAM" id="SSF54713">
    <property type="entry name" value="Elongation factor Ts (EF-Ts), dimerisation domain"/>
    <property type="match status" value="1"/>
</dbReference>
<evidence type="ECO:0000259" key="8">
    <source>
        <dbReference type="Pfam" id="PF00889"/>
    </source>
</evidence>
<dbReference type="Proteomes" id="UP001162156">
    <property type="component" value="Unassembled WGS sequence"/>
</dbReference>
<evidence type="ECO:0000313" key="10">
    <source>
        <dbReference type="Proteomes" id="UP001162156"/>
    </source>
</evidence>
<evidence type="ECO:0000256" key="7">
    <source>
        <dbReference type="SAM" id="Phobius"/>
    </source>
</evidence>
<keyword evidence="7" id="KW-0812">Transmembrane</keyword>
<gene>
    <name evidence="9" type="ORF">NQ314_020606</name>
</gene>
<dbReference type="SUPFAM" id="SSF46934">
    <property type="entry name" value="UBA-like"/>
    <property type="match status" value="1"/>
</dbReference>
<dbReference type="Gene3D" id="1.10.8.10">
    <property type="entry name" value="DNA helicase RuvA subunit, C-terminal domain"/>
    <property type="match status" value="1"/>
</dbReference>
<keyword evidence="4" id="KW-0809">Transit peptide</keyword>
<keyword evidence="10" id="KW-1185">Reference proteome</keyword>
<evidence type="ECO:0000256" key="4">
    <source>
        <dbReference type="ARBA" id="ARBA00022946"/>
    </source>
</evidence>
<keyword evidence="3 6" id="KW-0648">Protein biosynthesis</keyword>
<name>A0AAV8WMS6_9CUCU</name>
<evidence type="ECO:0000256" key="6">
    <source>
        <dbReference type="HAMAP-Rule" id="MF_03135"/>
    </source>
</evidence>
<feature type="transmembrane region" description="Helical" evidence="7">
    <location>
        <begin position="6"/>
        <end position="27"/>
    </location>
</feature>
<dbReference type="FunFam" id="1.10.8.10:FF:000031">
    <property type="entry name" value="Elongation factor Ts, mitochondrial"/>
    <property type="match status" value="1"/>
</dbReference>
<comment type="subcellular location">
    <subcellularLocation>
        <location evidence="6">Mitochondrion</location>
    </subcellularLocation>
</comment>
<dbReference type="AlphaFoldDB" id="A0AAV8WMS6"/>
<reference evidence="9" key="1">
    <citation type="journal article" date="2023" name="Insect Mol. Biol.">
        <title>Genome sequencing provides insights into the evolution of gene families encoding plant cell wall-degrading enzymes in longhorned beetles.</title>
        <authorList>
            <person name="Shin N.R."/>
            <person name="Okamura Y."/>
            <person name="Kirsch R."/>
            <person name="Pauchet Y."/>
        </authorList>
    </citation>
    <scope>NUCLEOTIDE SEQUENCE</scope>
    <source>
        <tissue evidence="9">Midgut</tissue>
    </source>
</reference>
<keyword evidence="2 6" id="KW-0251">Elongation factor</keyword>
<evidence type="ECO:0000256" key="2">
    <source>
        <dbReference type="ARBA" id="ARBA00022768"/>
    </source>
</evidence>
<keyword evidence="7" id="KW-0472">Membrane</keyword>
<dbReference type="HAMAP" id="MF_00050">
    <property type="entry name" value="EF_Ts"/>
    <property type="match status" value="1"/>
</dbReference>
<dbReference type="GO" id="GO:0070125">
    <property type="term" value="P:mitochondrial translational elongation"/>
    <property type="evidence" value="ECO:0007669"/>
    <property type="project" value="TreeGrafter"/>
</dbReference>
<dbReference type="PANTHER" id="PTHR11741">
    <property type="entry name" value="ELONGATION FACTOR TS"/>
    <property type="match status" value="1"/>
</dbReference>
<dbReference type="Pfam" id="PF00889">
    <property type="entry name" value="EF_TS"/>
    <property type="match status" value="1"/>
</dbReference>
<dbReference type="Gene3D" id="3.30.479.20">
    <property type="entry name" value="Elongation factor Ts, dimerisation domain"/>
    <property type="match status" value="2"/>
</dbReference>
<evidence type="ECO:0000313" key="9">
    <source>
        <dbReference type="EMBL" id="KAJ8926981.1"/>
    </source>
</evidence>
<proteinExistence type="inferred from homology"/>
<dbReference type="GO" id="GO:0003746">
    <property type="term" value="F:translation elongation factor activity"/>
    <property type="evidence" value="ECO:0007669"/>
    <property type="project" value="UniProtKB-UniRule"/>
</dbReference>
<comment type="function">
    <text evidence="6">Associates with the EF-Tu.GDP complex and induces the exchange of GDP to GTP. It remains bound to the aminoacyl-tRNA.EF-Tu.GTP complex up to the GTP hydrolysis stage on the ribosome.</text>
</comment>
<evidence type="ECO:0000256" key="3">
    <source>
        <dbReference type="ARBA" id="ARBA00022917"/>
    </source>
</evidence>
<organism evidence="9 10">
    <name type="scientific">Rhamnusium bicolor</name>
    <dbReference type="NCBI Taxonomy" id="1586634"/>
    <lineage>
        <taxon>Eukaryota</taxon>
        <taxon>Metazoa</taxon>
        <taxon>Ecdysozoa</taxon>
        <taxon>Arthropoda</taxon>
        <taxon>Hexapoda</taxon>
        <taxon>Insecta</taxon>
        <taxon>Pterygota</taxon>
        <taxon>Neoptera</taxon>
        <taxon>Endopterygota</taxon>
        <taxon>Coleoptera</taxon>
        <taxon>Polyphaga</taxon>
        <taxon>Cucujiformia</taxon>
        <taxon>Chrysomeloidea</taxon>
        <taxon>Cerambycidae</taxon>
        <taxon>Lepturinae</taxon>
        <taxon>Rhagiini</taxon>
        <taxon>Rhamnusium</taxon>
    </lineage>
</organism>